<dbReference type="AlphaFoldDB" id="A0A4D7AV60"/>
<name>A0A4D7AV60_9HYPH</name>
<dbReference type="GO" id="GO:0004364">
    <property type="term" value="F:glutathione transferase activity"/>
    <property type="evidence" value="ECO:0007669"/>
    <property type="project" value="TreeGrafter"/>
</dbReference>
<feature type="domain" description="DSBA-like thioredoxin" evidence="1">
    <location>
        <begin position="14"/>
        <end position="199"/>
    </location>
</feature>
<dbReference type="OrthoDB" id="9813770at2"/>
<dbReference type="SUPFAM" id="SSF52833">
    <property type="entry name" value="Thioredoxin-like"/>
    <property type="match status" value="1"/>
</dbReference>
<sequence length="224" mass="23676">MTDPSAPDSLHVTYLFDPLCGWCYGAAPMVRQLAATPGITVELAPTGLFSGDGARPMDQGFAAYAWSNDQRIERLSGQRFTEAYRQKVLNAPALNARPQMFDSGPATLALTAVSLTAPDAERDALNAIQEARYVDGRDIVSPARLAEILREAGLDAAAGLIATPSDALVAANRARTNKARQMMAALGAQGVPTLVVTDASGRRMLRSNALFGGFDDLLAAIRAA</sequence>
<dbReference type="InterPro" id="IPR036249">
    <property type="entry name" value="Thioredoxin-like_sf"/>
</dbReference>
<dbReference type="InterPro" id="IPR001853">
    <property type="entry name" value="DSBA-like_thioredoxin_dom"/>
</dbReference>
<keyword evidence="3" id="KW-1185">Reference proteome</keyword>
<evidence type="ECO:0000259" key="1">
    <source>
        <dbReference type="Pfam" id="PF01323"/>
    </source>
</evidence>
<dbReference type="PANTHER" id="PTHR42943:SF2">
    <property type="entry name" value="GLUTATHIONE S-TRANSFERASE KAPPA 1"/>
    <property type="match status" value="1"/>
</dbReference>
<evidence type="ECO:0000313" key="3">
    <source>
        <dbReference type="Proteomes" id="UP000298781"/>
    </source>
</evidence>
<protein>
    <submittedName>
        <fullName evidence="2">DsbA family protein</fullName>
    </submittedName>
</protein>
<dbReference type="GO" id="GO:0004602">
    <property type="term" value="F:glutathione peroxidase activity"/>
    <property type="evidence" value="ECO:0007669"/>
    <property type="project" value="TreeGrafter"/>
</dbReference>
<evidence type="ECO:0000313" key="2">
    <source>
        <dbReference type="EMBL" id="QCI62868.1"/>
    </source>
</evidence>
<proteinExistence type="predicted"/>
<dbReference type="KEGG" id="pstg:E8M01_00575"/>
<dbReference type="EMBL" id="CP039690">
    <property type="protein sequence ID" value="QCI62868.1"/>
    <property type="molecule type" value="Genomic_DNA"/>
</dbReference>
<dbReference type="Proteomes" id="UP000298781">
    <property type="component" value="Chromosome"/>
</dbReference>
<dbReference type="CDD" id="cd03025">
    <property type="entry name" value="DsbA_FrnE_like"/>
    <property type="match status" value="1"/>
</dbReference>
<dbReference type="RefSeq" id="WP_136958331.1">
    <property type="nucleotide sequence ID" value="NZ_CP039690.1"/>
</dbReference>
<dbReference type="GO" id="GO:0006749">
    <property type="term" value="P:glutathione metabolic process"/>
    <property type="evidence" value="ECO:0007669"/>
    <property type="project" value="TreeGrafter"/>
</dbReference>
<organism evidence="2 3">
    <name type="scientific">Phreatobacter stygius</name>
    <dbReference type="NCBI Taxonomy" id="1940610"/>
    <lineage>
        <taxon>Bacteria</taxon>
        <taxon>Pseudomonadati</taxon>
        <taxon>Pseudomonadota</taxon>
        <taxon>Alphaproteobacteria</taxon>
        <taxon>Hyphomicrobiales</taxon>
        <taxon>Phreatobacteraceae</taxon>
        <taxon>Phreatobacter</taxon>
    </lineage>
</organism>
<accession>A0A4D7AV60</accession>
<reference evidence="2 3" key="1">
    <citation type="submission" date="2019-04" db="EMBL/GenBank/DDBJ databases">
        <title>Phreatobacter aquaticus sp. nov.</title>
        <authorList>
            <person name="Choi A."/>
        </authorList>
    </citation>
    <scope>NUCLEOTIDE SEQUENCE [LARGE SCALE GENOMIC DNA]</scope>
    <source>
        <strain evidence="2 3">KCTC 52518</strain>
    </source>
</reference>
<dbReference type="Gene3D" id="3.40.30.10">
    <property type="entry name" value="Glutaredoxin"/>
    <property type="match status" value="1"/>
</dbReference>
<gene>
    <name evidence="2" type="ORF">E8M01_00575</name>
</gene>
<dbReference type="InterPro" id="IPR051924">
    <property type="entry name" value="GST_Kappa/NadH"/>
</dbReference>
<dbReference type="PANTHER" id="PTHR42943">
    <property type="entry name" value="GLUTATHIONE S-TRANSFERASE KAPPA"/>
    <property type="match status" value="1"/>
</dbReference>
<dbReference type="Pfam" id="PF01323">
    <property type="entry name" value="DSBA"/>
    <property type="match status" value="1"/>
</dbReference>